<evidence type="ECO:0000313" key="4">
    <source>
        <dbReference type="Proteomes" id="UP000886998"/>
    </source>
</evidence>
<feature type="transmembrane region" description="Helical" evidence="2">
    <location>
        <begin position="312"/>
        <end position="330"/>
    </location>
</feature>
<accession>A0A8X6X5Z3</accession>
<comment type="caution">
    <text evidence="3">The sequence shown here is derived from an EMBL/GenBank/DDBJ whole genome shotgun (WGS) entry which is preliminary data.</text>
</comment>
<proteinExistence type="predicted"/>
<feature type="compositionally biased region" description="Basic and acidic residues" evidence="1">
    <location>
        <begin position="1"/>
        <end position="13"/>
    </location>
</feature>
<dbReference type="OrthoDB" id="6434524at2759"/>
<gene>
    <name evidence="3" type="ORF">TNIN_361221</name>
</gene>
<reference evidence="3" key="1">
    <citation type="submission" date="2020-08" db="EMBL/GenBank/DDBJ databases">
        <title>Multicomponent nature underlies the extraordinary mechanical properties of spider dragline silk.</title>
        <authorList>
            <person name="Kono N."/>
            <person name="Nakamura H."/>
            <person name="Mori M."/>
            <person name="Yoshida Y."/>
            <person name="Ohtoshi R."/>
            <person name="Malay A.D."/>
            <person name="Moran D.A.P."/>
            <person name="Tomita M."/>
            <person name="Numata K."/>
            <person name="Arakawa K."/>
        </authorList>
    </citation>
    <scope>NUCLEOTIDE SEQUENCE</scope>
</reference>
<evidence type="ECO:0000313" key="3">
    <source>
        <dbReference type="EMBL" id="GFY46855.1"/>
    </source>
</evidence>
<name>A0A8X6X5Z3_9ARAC</name>
<keyword evidence="4" id="KW-1185">Reference proteome</keyword>
<dbReference type="EMBL" id="BMAV01005642">
    <property type="protein sequence ID" value="GFY46855.1"/>
    <property type="molecule type" value="Genomic_DNA"/>
</dbReference>
<keyword evidence="2" id="KW-1133">Transmembrane helix</keyword>
<feature type="transmembrane region" description="Helical" evidence="2">
    <location>
        <begin position="282"/>
        <end position="300"/>
    </location>
</feature>
<protein>
    <submittedName>
        <fullName evidence="3">Uncharacterized protein</fullName>
    </submittedName>
</protein>
<feature type="compositionally biased region" description="Basic and acidic residues" evidence="1">
    <location>
        <begin position="60"/>
        <end position="91"/>
    </location>
</feature>
<feature type="region of interest" description="Disordered" evidence="1">
    <location>
        <begin position="1"/>
        <end position="91"/>
    </location>
</feature>
<dbReference type="AlphaFoldDB" id="A0A8X6X5Z3"/>
<feature type="transmembrane region" description="Helical" evidence="2">
    <location>
        <begin position="189"/>
        <end position="208"/>
    </location>
</feature>
<keyword evidence="2" id="KW-0812">Transmembrane</keyword>
<organism evidence="3 4">
    <name type="scientific">Trichonephila inaurata madagascariensis</name>
    <dbReference type="NCBI Taxonomy" id="2747483"/>
    <lineage>
        <taxon>Eukaryota</taxon>
        <taxon>Metazoa</taxon>
        <taxon>Ecdysozoa</taxon>
        <taxon>Arthropoda</taxon>
        <taxon>Chelicerata</taxon>
        <taxon>Arachnida</taxon>
        <taxon>Araneae</taxon>
        <taxon>Araneomorphae</taxon>
        <taxon>Entelegynae</taxon>
        <taxon>Araneoidea</taxon>
        <taxon>Nephilidae</taxon>
        <taxon>Trichonephila</taxon>
        <taxon>Trichonephila inaurata</taxon>
    </lineage>
</organism>
<feature type="transmembrane region" description="Helical" evidence="2">
    <location>
        <begin position="214"/>
        <end position="237"/>
    </location>
</feature>
<evidence type="ECO:0000256" key="2">
    <source>
        <dbReference type="SAM" id="Phobius"/>
    </source>
</evidence>
<feature type="compositionally biased region" description="Basic residues" evidence="1">
    <location>
        <begin position="25"/>
        <end position="39"/>
    </location>
</feature>
<sequence length="431" mass="50728">MEEKEQQWRESRPRRSISRPQRSVSRPRRSVSRQHRSVSRQRPAVEVQHPAAGEPSQSVEEPRQSVEEPRQSSKDEPSQSKDEPSQSVDEARQAVRPWDVHYFIYTWLNKAFNVPPKPLNPRTFYPWSSSLALEYRAKLAIVLMNLVAAFFLAEKPCDRVALLFNCSAAFLLCDFLYRNYPWRQPLKNHVWSLLCFWPTAQPLFVFLLPVAFKLLYDTCTLPTMSLCFLIVWIFIVTNRLLRDDSCTVMSSELAKERPVTINCLSYIEHCLLLIMTSIHYPAFFSACFYAFWGLLFYYALQYDLFIDKAIQFVIFSFFIISCLMMVLVHMNTICDKIIKEWEEKEEAYSKKVILRLKEELGKLPQQPGPVYDRLALDVPFLQQEARILQNAKYVDWKIKDELKSAANKQKFMEFRESLHDYKPYSRECCIS</sequence>
<dbReference type="Proteomes" id="UP000886998">
    <property type="component" value="Unassembled WGS sequence"/>
</dbReference>
<evidence type="ECO:0000256" key="1">
    <source>
        <dbReference type="SAM" id="MobiDB-lite"/>
    </source>
</evidence>
<keyword evidence="2" id="KW-0472">Membrane</keyword>